<dbReference type="InterPro" id="IPR018586">
    <property type="entry name" value="Brinker_DNA-bd"/>
</dbReference>
<evidence type="ECO:0000313" key="4">
    <source>
        <dbReference type="Ensembl" id="ENSMMDP00005053789.1"/>
    </source>
</evidence>
<dbReference type="GO" id="GO:0003677">
    <property type="term" value="F:DNA binding"/>
    <property type="evidence" value="ECO:0007669"/>
    <property type="project" value="UniProtKB-KW"/>
</dbReference>
<sequence length="352" mass="40572">MQLETGKMQAGHKDPLEKRASEVGQVNKYRRRSYDSNFKLKVVNEAERTNNVRAGKKYDVTECNVRRWRSQKVELKNAHSQRRAFRGPQTGRFSEIDRRVCDFVHEKRSEGLPITRAVMQQKALEVATELNIARTEFSASMGWCCRMMRRNGLSLRRRTSLAQRLPADFREKLVTYQRYVINLRKKHEYPLDQMGNADQTPVFFDMPTSVTVHNRGDKSVVVKSTGNEKSRVTVMLTCLADGTKLPPYVILKRKTMPKDSMPAGIIVRAQEKGWMESGLVVDWLKVVWARRPGGLRRKRNMLVLDAFRGHLTEEVKKKVKEMNGDLVIIPGGMTSQLQVIGYEFMRNDLRAA</sequence>
<protein>
    <submittedName>
        <fullName evidence="4">Pogo transposable element derived with KRAB domain</fullName>
    </submittedName>
</protein>
<dbReference type="InterPro" id="IPR050863">
    <property type="entry name" value="CenT-Element_Derived"/>
</dbReference>
<dbReference type="PANTHER" id="PTHR19303:SF74">
    <property type="entry name" value="POGO TRANSPOSABLE ELEMENT WITH KRAB DOMAIN"/>
    <property type="match status" value="1"/>
</dbReference>
<feature type="region of interest" description="Disordered" evidence="2">
    <location>
        <begin position="1"/>
        <end position="21"/>
    </location>
</feature>
<gene>
    <name evidence="4" type="primary">POGK</name>
</gene>
<dbReference type="Pfam" id="PF09607">
    <property type="entry name" value="BrkDBD"/>
    <property type="match status" value="1"/>
</dbReference>
<feature type="domain" description="HTH CENPB-type" evidence="3">
    <location>
        <begin position="84"/>
        <end position="157"/>
    </location>
</feature>
<dbReference type="Proteomes" id="UP000472263">
    <property type="component" value="Chromosome 9"/>
</dbReference>
<feature type="compositionally biased region" description="Basic and acidic residues" evidence="2">
    <location>
        <begin position="11"/>
        <end position="21"/>
    </location>
</feature>
<keyword evidence="5" id="KW-1185">Reference proteome</keyword>
<organism evidence="4 5">
    <name type="scientific">Myripristis murdjan</name>
    <name type="common">pinecone soldierfish</name>
    <dbReference type="NCBI Taxonomy" id="586833"/>
    <lineage>
        <taxon>Eukaryota</taxon>
        <taxon>Metazoa</taxon>
        <taxon>Chordata</taxon>
        <taxon>Craniata</taxon>
        <taxon>Vertebrata</taxon>
        <taxon>Euteleostomi</taxon>
        <taxon>Actinopterygii</taxon>
        <taxon>Neopterygii</taxon>
        <taxon>Teleostei</taxon>
        <taxon>Neoteleostei</taxon>
        <taxon>Acanthomorphata</taxon>
        <taxon>Holocentriformes</taxon>
        <taxon>Holocentridae</taxon>
        <taxon>Myripristis</taxon>
    </lineage>
</organism>
<accession>A0A668AVM7</accession>
<dbReference type="PANTHER" id="PTHR19303">
    <property type="entry name" value="TRANSPOSON"/>
    <property type="match status" value="1"/>
</dbReference>
<dbReference type="InParanoid" id="A0A668AVM7"/>
<keyword evidence="1" id="KW-0238">DNA-binding</keyword>
<dbReference type="GeneTree" id="ENSGT00440000039028"/>
<dbReference type="SUPFAM" id="SSF46689">
    <property type="entry name" value="Homeodomain-like"/>
    <property type="match status" value="1"/>
</dbReference>
<name>A0A668AVM7_9TELE</name>
<evidence type="ECO:0000259" key="3">
    <source>
        <dbReference type="PROSITE" id="PS51253"/>
    </source>
</evidence>
<dbReference type="Ensembl" id="ENSMMDT00005054831.1">
    <property type="protein sequence ID" value="ENSMMDP00005053789.1"/>
    <property type="gene ID" value="ENSMMDG00005024182.1"/>
</dbReference>
<dbReference type="GO" id="GO:0005634">
    <property type="term" value="C:nucleus"/>
    <property type="evidence" value="ECO:0007669"/>
    <property type="project" value="TreeGrafter"/>
</dbReference>
<reference evidence="4" key="1">
    <citation type="submission" date="2019-06" db="EMBL/GenBank/DDBJ databases">
        <authorList>
            <consortium name="Wellcome Sanger Institute Data Sharing"/>
        </authorList>
    </citation>
    <scope>NUCLEOTIDE SEQUENCE [LARGE SCALE GENOMIC DNA]</scope>
</reference>
<evidence type="ECO:0000256" key="1">
    <source>
        <dbReference type="ARBA" id="ARBA00023125"/>
    </source>
</evidence>
<dbReference type="Gene3D" id="1.10.10.60">
    <property type="entry name" value="Homeodomain-like"/>
    <property type="match status" value="2"/>
</dbReference>
<evidence type="ECO:0000313" key="5">
    <source>
        <dbReference type="Proteomes" id="UP000472263"/>
    </source>
</evidence>
<reference evidence="4" key="3">
    <citation type="submission" date="2025-09" db="UniProtKB">
        <authorList>
            <consortium name="Ensembl"/>
        </authorList>
    </citation>
    <scope>IDENTIFICATION</scope>
</reference>
<dbReference type="SMART" id="SM00674">
    <property type="entry name" value="CENPB"/>
    <property type="match status" value="1"/>
</dbReference>
<dbReference type="InterPro" id="IPR009057">
    <property type="entry name" value="Homeodomain-like_sf"/>
</dbReference>
<dbReference type="PROSITE" id="PS51253">
    <property type="entry name" value="HTH_CENPB"/>
    <property type="match status" value="1"/>
</dbReference>
<dbReference type="Pfam" id="PF03221">
    <property type="entry name" value="HTH_Tnp_Tc5"/>
    <property type="match status" value="1"/>
</dbReference>
<dbReference type="Pfam" id="PF03184">
    <property type="entry name" value="DDE_1"/>
    <property type="match status" value="1"/>
</dbReference>
<dbReference type="InterPro" id="IPR004875">
    <property type="entry name" value="DDE_SF_endonuclease_dom"/>
</dbReference>
<dbReference type="InterPro" id="IPR006600">
    <property type="entry name" value="HTH_CenpB_DNA-bd_dom"/>
</dbReference>
<reference evidence="4" key="2">
    <citation type="submission" date="2025-08" db="UniProtKB">
        <authorList>
            <consortium name="Ensembl"/>
        </authorList>
    </citation>
    <scope>IDENTIFICATION</scope>
</reference>
<proteinExistence type="predicted"/>
<dbReference type="AlphaFoldDB" id="A0A668AVM7"/>
<evidence type="ECO:0000256" key="2">
    <source>
        <dbReference type="SAM" id="MobiDB-lite"/>
    </source>
</evidence>